<reference evidence="1 2" key="1">
    <citation type="journal article" date="2019" name="Nat. Med.">
        <title>A library of human gut bacterial isolates paired with longitudinal multiomics data enables mechanistic microbiome research.</title>
        <authorList>
            <person name="Poyet M."/>
            <person name="Groussin M."/>
            <person name="Gibbons S.M."/>
            <person name="Avila-Pacheco J."/>
            <person name="Jiang X."/>
            <person name="Kearney S.M."/>
            <person name="Perrotta A.R."/>
            <person name="Berdy B."/>
            <person name="Zhao S."/>
            <person name="Lieberman T.D."/>
            <person name="Swanson P.K."/>
            <person name="Smith M."/>
            <person name="Roesemann S."/>
            <person name="Alexander J.E."/>
            <person name="Rich S.A."/>
            <person name="Livny J."/>
            <person name="Vlamakis H."/>
            <person name="Clish C."/>
            <person name="Bullock K."/>
            <person name="Deik A."/>
            <person name="Scott J."/>
            <person name="Pierce K.A."/>
            <person name="Xavier R.J."/>
            <person name="Alm E.J."/>
        </authorList>
    </citation>
    <scope>NUCLEOTIDE SEQUENCE [LARGE SCALE GENOMIC DNA]</scope>
    <source>
        <strain evidence="1 2">BIOML-A8</strain>
    </source>
</reference>
<protein>
    <recommendedName>
        <fullName evidence="3">Lipoprotein</fullName>
    </recommendedName>
</protein>
<organism evidence="1 2">
    <name type="scientific">Bacteroides cellulosilyticus</name>
    <dbReference type="NCBI Taxonomy" id="246787"/>
    <lineage>
        <taxon>Bacteria</taxon>
        <taxon>Pseudomonadati</taxon>
        <taxon>Bacteroidota</taxon>
        <taxon>Bacteroidia</taxon>
        <taxon>Bacteroidales</taxon>
        <taxon>Bacteroidaceae</taxon>
        <taxon>Bacteroides</taxon>
    </lineage>
</organism>
<dbReference type="EMBL" id="VVYX01000022">
    <property type="protein sequence ID" value="KAA5416868.1"/>
    <property type="molecule type" value="Genomic_DNA"/>
</dbReference>
<sequence length="259" mass="30022">MKNYIYVFSLFMLCGCANDDAFSDTNIIEKVRTRSLEDVLDIKSISPVDGNRIRFTYWGPSQGMRNVTDIYYKKLYDSDDEWWYFASTSSCLNYDTSEDPLYSEDYDASKLNWGSYYRFKFVDTYTPDSACTGSYYHYKMESISGPLSETVELRDVTVYLTVYGSPIHGHFVTVSINDNSLDKEICDGENLKTSYTESVFLFDNLYEHYSMVSQLLCCSKNSTQLNTGTVEITYGFQTEKYYFNCNPVSRRINAILIIR</sequence>
<accession>A0A6L3JXL5</accession>
<evidence type="ECO:0008006" key="3">
    <source>
        <dbReference type="Google" id="ProtNLM"/>
    </source>
</evidence>
<comment type="caution">
    <text evidence="1">The sequence shown here is derived from an EMBL/GenBank/DDBJ whole genome shotgun (WGS) entry which is preliminary data.</text>
</comment>
<proteinExistence type="predicted"/>
<evidence type="ECO:0000313" key="1">
    <source>
        <dbReference type="EMBL" id="KAA5416868.1"/>
    </source>
</evidence>
<name>A0A6L3JXL5_9BACE</name>
<dbReference type="Proteomes" id="UP000482653">
    <property type="component" value="Unassembled WGS sequence"/>
</dbReference>
<gene>
    <name evidence="1" type="ORF">F2Y87_18050</name>
</gene>
<evidence type="ECO:0000313" key="2">
    <source>
        <dbReference type="Proteomes" id="UP000482653"/>
    </source>
</evidence>
<dbReference type="RefSeq" id="WP_149947561.1">
    <property type="nucleotide sequence ID" value="NZ_JBCOBX010000020.1"/>
</dbReference>
<dbReference type="PROSITE" id="PS51257">
    <property type="entry name" value="PROKAR_LIPOPROTEIN"/>
    <property type="match status" value="1"/>
</dbReference>
<dbReference type="AlphaFoldDB" id="A0A6L3JXL5"/>